<proteinExistence type="inferred from homology"/>
<evidence type="ECO:0000313" key="11">
    <source>
        <dbReference type="Proteomes" id="UP001056384"/>
    </source>
</evidence>
<evidence type="ECO:0000256" key="8">
    <source>
        <dbReference type="ARBA" id="ARBA00023136"/>
    </source>
</evidence>
<feature type="transmembrane region" description="Helical" evidence="9">
    <location>
        <begin position="257"/>
        <end position="275"/>
    </location>
</feature>
<evidence type="ECO:0000256" key="1">
    <source>
        <dbReference type="ARBA" id="ARBA00004141"/>
    </source>
</evidence>
<keyword evidence="6" id="KW-0653">Protein transport</keyword>
<evidence type="ECO:0000256" key="3">
    <source>
        <dbReference type="ARBA" id="ARBA00022448"/>
    </source>
</evidence>
<dbReference type="GO" id="GO:0015031">
    <property type="term" value="P:protein transport"/>
    <property type="evidence" value="ECO:0007669"/>
    <property type="project" value="UniProtKB-KW"/>
</dbReference>
<comment type="similarity">
    <text evidence="2">Belongs to the oligopeptide OPT transporter family.</text>
</comment>
<keyword evidence="11" id="KW-1185">Reference proteome</keyword>
<feature type="transmembrane region" description="Helical" evidence="9">
    <location>
        <begin position="281"/>
        <end position="299"/>
    </location>
</feature>
<reference evidence="10" key="1">
    <citation type="submission" date="2022-06" db="EMBL/GenBank/DDBJ databases">
        <title>Complete genome sequences of two strains of the flax pathogen Septoria linicola.</title>
        <authorList>
            <person name="Lapalu N."/>
            <person name="Simon A."/>
            <person name="Demenou B."/>
            <person name="Paumier D."/>
            <person name="Guillot M.-P."/>
            <person name="Gout L."/>
            <person name="Valade R."/>
        </authorList>
    </citation>
    <scope>NUCLEOTIDE SEQUENCE</scope>
    <source>
        <strain evidence="10">SE15195</strain>
    </source>
</reference>
<sequence>MSDSKSKDLIEATTTSLSSQDLDEKKLRDYYNHLVTAKHAELVLQLTEDNFLAAQEEAEKLSLSDVKTILTHSYGLHEFDPNFPHAILAKIKEVVENEEIFENPEKHSLLVQEMKLEAAVLATSSPHAEVRAVVNNTDDVKIPSSTIRSWIIGLGFVCVVAFMNQLFSVRQPSISVQSEVVQLLSYPVGKAWEKFLPDIGFNLFGVRHSLNPGPFSKKEHMLITIMATVGSTLPSSRYIISTQFLEKYFNQPYSGSFLYQVLMALSTDLMGYGLAGFMRKILVYPAYCLYPKCLVTIALNSSLHKDKNSCVVGPGKKSWFISRFQFFLWAFLCMFVYFWFPKYILQALSAFNWIAWIAPRNVTLSAMTGFSKGMGLNPLPAFDRNILTHSVDPLVIPWNTTINKFLGTLVAGCMVAGMWYTNAFNTGYLPINTSTLYKNNSSTYDVQQILDDRGWLDPVKYQTYSQAWMSSASLRYASKGLDRRVVELQNYVLWIVAPDSRLGALAEAAG</sequence>
<evidence type="ECO:0000256" key="9">
    <source>
        <dbReference type="SAM" id="Phobius"/>
    </source>
</evidence>
<keyword evidence="4 9" id="KW-0812">Transmembrane</keyword>
<keyword evidence="7 9" id="KW-1133">Transmembrane helix</keyword>
<keyword evidence="5" id="KW-0571">Peptide transport</keyword>
<evidence type="ECO:0000256" key="4">
    <source>
        <dbReference type="ARBA" id="ARBA00022692"/>
    </source>
</evidence>
<evidence type="ECO:0000256" key="7">
    <source>
        <dbReference type="ARBA" id="ARBA00022989"/>
    </source>
</evidence>
<gene>
    <name evidence="10" type="ORF">Slin15195_G055410</name>
</gene>
<feature type="transmembrane region" description="Helical" evidence="9">
    <location>
        <begin position="147"/>
        <end position="167"/>
    </location>
</feature>
<keyword evidence="8 9" id="KW-0472">Membrane</keyword>
<evidence type="ECO:0000256" key="6">
    <source>
        <dbReference type="ARBA" id="ARBA00022927"/>
    </source>
</evidence>
<dbReference type="PANTHER" id="PTHR22601">
    <property type="entry name" value="ISP4 LIKE PROTEIN"/>
    <property type="match status" value="1"/>
</dbReference>
<dbReference type="NCBIfam" id="TIGR00728">
    <property type="entry name" value="OPT_sfam"/>
    <property type="match status" value="1"/>
</dbReference>
<evidence type="ECO:0000313" key="10">
    <source>
        <dbReference type="EMBL" id="USW52222.1"/>
    </source>
</evidence>
<keyword evidence="3" id="KW-0813">Transport</keyword>
<dbReference type="InterPro" id="IPR004813">
    <property type="entry name" value="OPT"/>
</dbReference>
<dbReference type="GO" id="GO:0035673">
    <property type="term" value="F:oligopeptide transmembrane transporter activity"/>
    <property type="evidence" value="ECO:0007669"/>
    <property type="project" value="InterPro"/>
</dbReference>
<protein>
    <submittedName>
        <fullName evidence="10">Oligopeptide transporter, OPT superfamily</fullName>
    </submittedName>
</protein>
<organism evidence="10 11">
    <name type="scientific">Septoria linicola</name>
    <dbReference type="NCBI Taxonomy" id="215465"/>
    <lineage>
        <taxon>Eukaryota</taxon>
        <taxon>Fungi</taxon>
        <taxon>Dikarya</taxon>
        <taxon>Ascomycota</taxon>
        <taxon>Pezizomycotina</taxon>
        <taxon>Dothideomycetes</taxon>
        <taxon>Dothideomycetidae</taxon>
        <taxon>Mycosphaerellales</taxon>
        <taxon>Mycosphaerellaceae</taxon>
        <taxon>Septoria</taxon>
    </lineage>
</organism>
<evidence type="ECO:0000256" key="5">
    <source>
        <dbReference type="ARBA" id="ARBA00022856"/>
    </source>
</evidence>
<comment type="subcellular location">
    <subcellularLocation>
        <location evidence="1">Membrane</location>
        <topology evidence="1">Multi-pass membrane protein</topology>
    </subcellularLocation>
</comment>
<dbReference type="EMBL" id="CP099421">
    <property type="protein sequence ID" value="USW52222.1"/>
    <property type="molecule type" value="Genomic_DNA"/>
</dbReference>
<dbReference type="Pfam" id="PF03169">
    <property type="entry name" value="OPT"/>
    <property type="match status" value="1"/>
</dbReference>
<accession>A0A9Q9AMJ7</accession>
<dbReference type="Proteomes" id="UP001056384">
    <property type="component" value="Chromosome 4"/>
</dbReference>
<dbReference type="GO" id="GO:0016020">
    <property type="term" value="C:membrane"/>
    <property type="evidence" value="ECO:0007669"/>
    <property type="project" value="UniProtKB-SubCell"/>
</dbReference>
<dbReference type="InterPro" id="IPR004648">
    <property type="entry name" value="Oligpept_transpt"/>
</dbReference>
<dbReference type="AlphaFoldDB" id="A0A9Q9AMJ7"/>
<evidence type="ECO:0000256" key="2">
    <source>
        <dbReference type="ARBA" id="ARBA00008807"/>
    </source>
</evidence>
<feature type="transmembrane region" description="Helical" evidence="9">
    <location>
        <begin position="320"/>
        <end position="340"/>
    </location>
</feature>
<name>A0A9Q9AMJ7_9PEZI</name>